<gene>
    <name evidence="1" type="ORF">DFP72DRAFT_1081225</name>
</gene>
<dbReference type="EMBL" id="JACGCI010000166">
    <property type="protein sequence ID" value="KAF6742842.1"/>
    <property type="molecule type" value="Genomic_DNA"/>
</dbReference>
<proteinExistence type="predicted"/>
<reference evidence="1 2" key="1">
    <citation type="submission" date="2020-07" db="EMBL/GenBank/DDBJ databases">
        <title>Comparative genomics of pyrophilous fungi reveals a link between fire events and developmental genes.</title>
        <authorList>
            <consortium name="DOE Joint Genome Institute"/>
            <person name="Steindorff A.S."/>
            <person name="Carver A."/>
            <person name="Calhoun S."/>
            <person name="Stillman K."/>
            <person name="Liu H."/>
            <person name="Lipzen A."/>
            <person name="Pangilinan J."/>
            <person name="Labutti K."/>
            <person name="Bruns T.D."/>
            <person name="Grigoriev I.V."/>
        </authorList>
    </citation>
    <scope>NUCLEOTIDE SEQUENCE [LARGE SCALE GENOMIC DNA]</scope>
    <source>
        <strain evidence="1 2">CBS 144469</strain>
    </source>
</reference>
<sequence length="580" mass="64464">MVGRRSIRSEDGARMGATAAFVSKERGAGCLALIATRHAQWGRSLERTIREVRRGDTGFRVREWAHSVRWAMVDMLGEARRGTDGTAGRGWTGVLGCGESDGDMMAKRPSGCQGVLSWWRWWAKVEPMEGGQRWDGRRQVGCGGDKAVVGDDGETPFGRQWSTLKEEYDEWRLEDEGGTTSAHSVHVREGATTHGYDDGAQSQGIMGGYRPVTSATGDTTLELRPFCQQTLELCFLTFNPPPTSARRTSIHTVFVTQHHRTQHALNCPQTTLDASTSWATTHPTHVHPRQREAHRFPEIDTSSRSHPGIFVFLTFTAQALTPDRNASGCQQGHPVFRNKIRRVKMILDSTDPQVGGTSRTLARRTDFCRGIAIPPHPSPIPFRSVASMHDTANTSIGTAVTRGKDFCRDLVILEYFECGRVHRRSRLLAHPLPINSTALAECEGALACFEVHSTTSQSHPSPRIHFCCYFVKETLTELTLAPPYRGSGKKSPFWVVRVPEVRRSANPKIPIVCVISTGVPESVQYHRFTIGFECALTPTAPWLNRKQDSDIVSRFKTLSPRPSELTVIISRSYVTLATTF</sequence>
<evidence type="ECO:0000313" key="2">
    <source>
        <dbReference type="Proteomes" id="UP000521943"/>
    </source>
</evidence>
<dbReference type="Proteomes" id="UP000521943">
    <property type="component" value="Unassembled WGS sequence"/>
</dbReference>
<name>A0A8H6HB24_9AGAR</name>
<organism evidence="1 2">
    <name type="scientific">Ephemerocybe angulata</name>
    <dbReference type="NCBI Taxonomy" id="980116"/>
    <lineage>
        <taxon>Eukaryota</taxon>
        <taxon>Fungi</taxon>
        <taxon>Dikarya</taxon>
        <taxon>Basidiomycota</taxon>
        <taxon>Agaricomycotina</taxon>
        <taxon>Agaricomycetes</taxon>
        <taxon>Agaricomycetidae</taxon>
        <taxon>Agaricales</taxon>
        <taxon>Agaricineae</taxon>
        <taxon>Psathyrellaceae</taxon>
        <taxon>Ephemerocybe</taxon>
    </lineage>
</organism>
<accession>A0A8H6HB24</accession>
<comment type="caution">
    <text evidence="1">The sequence shown here is derived from an EMBL/GenBank/DDBJ whole genome shotgun (WGS) entry which is preliminary data.</text>
</comment>
<evidence type="ECO:0000313" key="1">
    <source>
        <dbReference type="EMBL" id="KAF6742842.1"/>
    </source>
</evidence>
<keyword evidence="2" id="KW-1185">Reference proteome</keyword>
<dbReference type="AlphaFoldDB" id="A0A8H6HB24"/>
<protein>
    <submittedName>
        <fullName evidence="1">Uncharacterized protein</fullName>
    </submittedName>
</protein>